<evidence type="ECO:0000256" key="1">
    <source>
        <dbReference type="ARBA" id="ARBA00023125"/>
    </source>
</evidence>
<dbReference type="Gene3D" id="4.10.520.10">
    <property type="entry name" value="IHF-like DNA-binding proteins"/>
    <property type="match status" value="1"/>
</dbReference>
<dbReference type="GO" id="GO:0030527">
    <property type="term" value="F:structural constituent of chromatin"/>
    <property type="evidence" value="ECO:0007669"/>
    <property type="project" value="InterPro"/>
</dbReference>
<gene>
    <name evidence="3" type="ORF">DBRI00130_LOCUS3073</name>
    <name evidence="4" type="ORF">DBRI00130_LOCUS3074</name>
</gene>
<dbReference type="EMBL" id="HBNS01003785">
    <property type="protein sequence ID" value="CAE4584158.1"/>
    <property type="molecule type" value="Transcribed_RNA"/>
</dbReference>
<dbReference type="SUPFAM" id="SSF47729">
    <property type="entry name" value="IHF-like DNA-binding proteins"/>
    <property type="match status" value="1"/>
</dbReference>
<organism evidence="3">
    <name type="scientific">Ditylum brightwellii</name>
    <dbReference type="NCBI Taxonomy" id="49249"/>
    <lineage>
        <taxon>Eukaryota</taxon>
        <taxon>Sar</taxon>
        <taxon>Stramenopiles</taxon>
        <taxon>Ochrophyta</taxon>
        <taxon>Bacillariophyta</taxon>
        <taxon>Mediophyceae</taxon>
        <taxon>Lithodesmiophycidae</taxon>
        <taxon>Lithodesmiales</taxon>
        <taxon>Lithodesmiaceae</taxon>
        <taxon>Ditylum</taxon>
    </lineage>
</organism>
<protein>
    <recommendedName>
        <fullName evidence="5">Integration host factor subunit alpha</fullName>
    </recommendedName>
</protein>
<proteinExistence type="inferred from homology"/>
<name>A0A6U3TQD9_9STRA</name>
<reference evidence="3" key="1">
    <citation type="submission" date="2021-01" db="EMBL/GenBank/DDBJ databases">
        <authorList>
            <person name="Corre E."/>
            <person name="Pelletier E."/>
            <person name="Niang G."/>
            <person name="Scheremetjew M."/>
            <person name="Finn R."/>
            <person name="Kale V."/>
            <person name="Holt S."/>
            <person name="Cochrane G."/>
            <person name="Meng A."/>
            <person name="Brown T."/>
            <person name="Cohen L."/>
        </authorList>
    </citation>
    <scope>NUCLEOTIDE SEQUENCE</scope>
    <source>
        <strain evidence="3">GSO104</strain>
    </source>
</reference>
<dbReference type="PANTHER" id="PTHR33175:SF3">
    <property type="entry name" value="DNA-BINDING PROTEIN HU-BETA"/>
    <property type="match status" value="1"/>
</dbReference>
<evidence type="ECO:0008006" key="5">
    <source>
        <dbReference type="Google" id="ProtNLM"/>
    </source>
</evidence>
<sequence>MIPQLRQSTNHILPCCRQELCIVLGRSSCSNGARFSQAISNLPRHFSHLSKQDIANIVAEEHGLSMAKSRRILDTILDTIVENVSQKKSVRLSSFGSFSSVYAKERPGTNPYSGQPILIPAKQRVKFRPYNSFKENANK</sequence>
<comment type="similarity">
    <text evidence="2">Belongs to the bacterial histone-like protein family.</text>
</comment>
<dbReference type="EMBL" id="HBNS01003784">
    <property type="protein sequence ID" value="CAE4584156.1"/>
    <property type="molecule type" value="Transcribed_RNA"/>
</dbReference>
<dbReference type="InterPro" id="IPR010992">
    <property type="entry name" value="IHF-like_DNA-bd_dom_sf"/>
</dbReference>
<dbReference type="SMART" id="SM00411">
    <property type="entry name" value="BHL"/>
    <property type="match status" value="1"/>
</dbReference>
<keyword evidence="1" id="KW-0238">DNA-binding</keyword>
<dbReference type="AlphaFoldDB" id="A0A6U3TQD9"/>
<dbReference type="PANTHER" id="PTHR33175">
    <property type="entry name" value="DNA-BINDING PROTEIN HU"/>
    <property type="match status" value="1"/>
</dbReference>
<dbReference type="InterPro" id="IPR000119">
    <property type="entry name" value="Hist_DNA-bd"/>
</dbReference>
<accession>A0A6U3TQD9</accession>
<dbReference type="Pfam" id="PF00216">
    <property type="entry name" value="Bac_DNA_binding"/>
    <property type="match status" value="1"/>
</dbReference>
<evidence type="ECO:0000256" key="2">
    <source>
        <dbReference type="RuleBase" id="RU003939"/>
    </source>
</evidence>
<dbReference type="GO" id="GO:0003677">
    <property type="term" value="F:DNA binding"/>
    <property type="evidence" value="ECO:0007669"/>
    <property type="project" value="UniProtKB-KW"/>
</dbReference>
<dbReference type="CDD" id="cd13831">
    <property type="entry name" value="HU"/>
    <property type="match status" value="1"/>
</dbReference>
<evidence type="ECO:0000313" key="3">
    <source>
        <dbReference type="EMBL" id="CAE4584156.1"/>
    </source>
</evidence>
<evidence type="ECO:0000313" key="4">
    <source>
        <dbReference type="EMBL" id="CAE4584158.1"/>
    </source>
</evidence>